<dbReference type="InterPro" id="IPR036188">
    <property type="entry name" value="FAD/NAD-bd_sf"/>
</dbReference>
<keyword evidence="5" id="KW-0503">Monooxygenase</keyword>
<feature type="domain" description="FAD-binding" evidence="6">
    <location>
        <begin position="57"/>
        <end position="380"/>
    </location>
</feature>
<dbReference type="InterPro" id="IPR050493">
    <property type="entry name" value="FAD-dep_Monooxygenase_BioMet"/>
</dbReference>
<evidence type="ECO:0000256" key="2">
    <source>
        <dbReference type="ARBA" id="ARBA00022630"/>
    </source>
</evidence>
<name>A0AAE8SY82_9PEZI</name>
<evidence type="ECO:0000256" key="3">
    <source>
        <dbReference type="ARBA" id="ARBA00022827"/>
    </source>
</evidence>
<evidence type="ECO:0000259" key="6">
    <source>
        <dbReference type="Pfam" id="PF01494"/>
    </source>
</evidence>
<protein>
    <submittedName>
        <fullName evidence="7">Probable 2-polyprenyl-6-methoxyphenol hydroxylase and related FAD-dependent oxidoreductases</fullName>
    </submittedName>
</protein>
<keyword evidence="8" id="KW-1185">Reference proteome</keyword>
<dbReference type="AlphaFoldDB" id="A0AAE8SY82"/>
<sequence length="478" mass="52810">MRANDMNGTSKSTPGLGSKFGRVPLVPSYPTGSLDFLHALHNGKEQHEGIAPSAVTLDVMIVGAGLGGLSTAIALARKGHRVRVFEQAAKLGEVGAGIQIPSNSTRLLIKWGLEPLLAPRVVEPTNIRFRRWENGDVIGNTRLVPHFRENFGAPYYVIHRAHFHDVLHQQALSLGVEVVINSKVRSYDASKPSITLADGQAYEADLVIAADGIMSAARAVIHDGEEHKPLRTGFAAYRAIVEVDKMRQDPDTAWLLENPGLNIWIGDGRHVMTYSISGGNSFNMVLSHPSTSDPATWKQETALGDMKAEFSGWDKTLTKLINMIDSTMKWPLSTGSKIERWIHPSNKLLMLGDAAHAMVPYMSQGAAMAVEDAAALAEALDLIDHKDDVERALYLWQDVRMKRTSQMQEASLINGTLWHFADGPEQRARDLAMRQEVEGKSFVSSPNQWTDPTTQRWCYGYDAEQEVRAAWEIRAETV</sequence>
<comment type="caution">
    <text evidence="7">The sequence shown here is derived from an EMBL/GenBank/DDBJ whole genome shotgun (WGS) entry which is preliminary data.</text>
</comment>
<evidence type="ECO:0000313" key="7">
    <source>
        <dbReference type="EMBL" id="SPO05579.1"/>
    </source>
</evidence>
<dbReference type="Gene3D" id="3.50.50.60">
    <property type="entry name" value="FAD/NAD(P)-binding domain"/>
    <property type="match status" value="1"/>
</dbReference>
<evidence type="ECO:0000256" key="4">
    <source>
        <dbReference type="ARBA" id="ARBA00023002"/>
    </source>
</evidence>
<dbReference type="EMBL" id="ONZQ02000013">
    <property type="protein sequence ID" value="SPO05579.1"/>
    <property type="molecule type" value="Genomic_DNA"/>
</dbReference>
<keyword evidence="2" id="KW-0285">Flavoprotein</keyword>
<dbReference type="PRINTS" id="PR00420">
    <property type="entry name" value="RNGMNOXGNASE"/>
</dbReference>
<dbReference type="GO" id="GO:0004497">
    <property type="term" value="F:monooxygenase activity"/>
    <property type="evidence" value="ECO:0007669"/>
    <property type="project" value="UniProtKB-KW"/>
</dbReference>
<dbReference type="PANTHER" id="PTHR13789">
    <property type="entry name" value="MONOOXYGENASE"/>
    <property type="match status" value="1"/>
</dbReference>
<evidence type="ECO:0000313" key="8">
    <source>
        <dbReference type="Proteomes" id="UP001187682"/>
    </source>
</evidence>
<proteinExistence type="inferred from homology"/>
<organism evidence="7 8">
    <name type="scientific">Cephalotrichum gorgonifer</name>
    <dbReference type="NCBI Taxonomy" id="2041049"/>
    <lineage>
        <taxon>Eukaryota</taxon>
        <taxon>Fungi</taxon>
        <taxon>Dikarya</taxon>
        <taxon>Ascomycota</taxon>
        <taxon>Pezizomycotina</taxon>
        <taxon>Sordariomycetes</taxon>
        <taxon>Hypocreomycetidae</taxon>
        <taxon>Microascales</taxon>
        <taxon>Microascaceae</taxon>
        <taxon>Cephalotrichum</taxon>
    </lineage>
</organism>
<dbReference type="FunFam" id="3.50.50.60:FF:000115">
    <property type="entry name" value="Salicylate hydroxylase, putative"/>
    <property type="match status" value="1"/>
</dbReference>
<dbReference type="GO" id="GO:0071949">
    <property type="term" value="F:FAD binding"/>
    <property type="evidence" value="ECO:0007669"/>
    <property type="project" value="InterPro"/>
</dbReference>
<dbReference type="SUPFAM" id="SSF54373">
    <property type="entry name" value="FAD-linked reductases, C-terminal domain"/>
    <property type="match status" value="1"/>
</dbReference>
<accession>A0AAE8SY82</accession>
<dbReference type="PANTHER" id="PTHR13789:SF306">
    <property type="entry name" value="HYDROXYLASE, PUTATIVE-RELATED"/>
    <property type="match status" value="1"/>
</dbReference>
<keyword evidence="3" id="KW-0274">FAD</keyword>
<dbReference type="SUPFAM" id="SSF51905">
    <property type="entry name" value="FAD/NAD(P)-binding domain"/>
    <property type="match status" value="1"/>
</dbReference>
<comment type="similarity">
    <text evidence="1">Belongs to the paxM FAD-dependent monooxygenase family.</text>
</comment>
<reference evidence="7" key="1">
    <citation type="submission" date="2018-03" db="EMBL/GenBank/DDBJ databases">
        <authorList>
            <person name="Guldener U."/>
        </authorList>
    </citation>
    <scope>NUCLEOTIDE SEQUENCE</scope>
</reference>
<evidence type="ECO:0000256" key="5">
    <source>
        <dbReference type="ARBA" id="ARBA00023033"/>
    </source>
</evidence>
<keyword evidence="4" id="KW-0560">Oxidoreductase</keyword>
<dbReference type="Proteomes" id="UP001187682">
    <property type="component" value="Unassembled WGS sequence"/>
</dbReference>
<gene>
    <name evidence="7" type="ORF">DNG_08266</name>
</gene>
<dbReference type="InterPro" id="IPR002938">
    <property type="entry name" value="FAD-bd"/>
</dbReference>
<dbReference type="Pfam" id="PF01494">
    <property type="entry name" value="FAD_binding_3"/>
    <property type="match status" value="1"/>
</dbReference>
<evidence type="ECO:0000256" key="1">
    <source>
        <dbReference type="ARBA" id="ARBA00007992"/>
    </source>
</evidence>